<feature type="domain" description="Nucleolus and neural progenitor protein-like N-terminal" evidence="1">
    <location>
        <begin position="18"/>
        <end position="174"/>
    </location>
</feature>
<organism evidence="2 3">
    <name type="scientific">Pisolithus tinctorius Marx 270</name>
    <dbReference type="NCBI Taxonomy" id="870435"/>
    <lineage>
        <taxon>Eukaryota</taxon>
        <taxon>Fungi</taxon>
        <taxon>Dikarya</taxon>
        <taxon>Basidiomycota</taxon>
        <taxon>Agaricomycotina</taxon>
        <taxon>Agaricomycetes</taxon>
        <taxon>Agaricomycetidae</taxon>
        <taxon>Boletales</taxon>
        <taxon>Sclerodermatineae</taxon>
        <taxon>Pisolithaceae</taxon>
        <taxon>Pisolithus</taxon>
    </lineage>
</organism>
<feature type="non-terminal residue" evidence="2">
    <location>
        <position position="1"/>
    </location>
</feature>
<evidence type="ECO:0000313" key="3">
    <source>
        <dbReference type="Proteomes" id="UP000054217"/>
    </source>
</evidence>
<dbReference type="InterPro" id="IPR027951">
    <property type="entry name" value="Nepro_N"/>
</dbReference>
<dbReference type="Proteomes" id="UP000054217">
    <property type="component" value="Unassembled WGS sequence"/>
</dbReference>
<dbReference type="STRING" id="870435.A0A0C3PWL5"/>
<dbReference type="AlphaFoldDB" id="A0A0C3PWL5"/>
<gene>
    <name evidence="2" type="ORF">M404DRAFT_108068</name>
</gene>
<dbReference type="OrthoDB" id="114080at2759"/>
<dbReference type="InParanoid" id="A0A0C3PWL5"/>
<dbReference type="EMBL" id="KN831946">
    <property type="protein sequence ID" value="KIO13314.1"/>
    <property type="molecule type" value="Genomic_DNA"/>
</dbReference>
<feature type="non-terminal residue" evidence="2">
    <location>
        <position position="191"/>
    </location>
</feature>
<evidence type="ECO:0000259" key="1">
    <source>
        <dbReference type="Pfam" id="PF14780"/>
    </source>
</evidence>
<evidence type="ECO:0000313" key="2">
    <source>
        <dbReference type="EMBL" id="KIO13314.1"/>
    </source>
</evidence>
<keyword evidence="3" id="KW-1185">Reference proteome</keyword>
<name>A0A0C3PWL5_PISTI</name>
<protein>
    <recommendedName>
        <fullName evidence="1">Nucleolus and neural progenitor protein-like N-terminal domain-containing protein</fullName>
    </recommendedName>
</protein>
<reference evidence="3" key="2">
    <citation type="submission" date="2015-01" db="EMBL/GenBank/DDBJ databases">
        <title>Evolutionary Origins and Diversification of the Mycorrhizal Mutualists.</title>
        <authorList>
            <consortium name="DOE Joint Genome Institute"/>
            <consortium name="Mycorrhizal Genomics Consortium"/>
            <person name="Kohler A."/>
            <person name="Kuo A."/>
            <person name="Nagy L.G."/>
            <person name="Floudas D."/>
            <person name="Copeland A."/>
            <person name="Barry K.W."/>
            <person name="Cichocki N."/>
            <person name="Veneault-Fourrey C."/>
            <person name="LaButti K."/>
            <person name="Lindquist E.A."/>
            <person name="Lipzen A."/>
            <person name="Lundell T."/>
            <person name="Morin E."/>
            <person name="Murat C."/>
            <person name="Riley R."/>
            <person name="Ohm R."/>
            <person name="Sun H."/>
            <person name="Tunlid A."/>
            <person name="Henrissat B."/>
            <person name="Grigoriev I.V."/>
            <person name="Hibbett D.S."/>
            <person name="Martin F."/>
        </authorList>
    </citation>
    <scope>NUCLEOTIDE SEQUENCE [LARGE SCALE GENOMIC DNA]</scope>
    <source>
        <strain evidence="3">Marx 270</strain>
    </source>
</reference>
<accession>A0A0C3PWL5</accession>
<dbReference type="Pfam" id="PF14780">
    <property type="entry name" value="NEPRO_N"/>
    <property type="match status" value="1"/>
</dbReference>
<dbReference type="HOGENOM" id="CLU_110776_0_0_1"/>
<reference evidence="2 3" key="1">
    <citation type="submission" date="2014-04" db="EMBL/GenBank/DDBJ databases">
        <authorList>
            <consortium name="DOE Joint Genome Institute"/>
            <person name="Kuo A."/>
            <person name="Kohler A."/>
            <person name="Costa M.D."/>
            <person name="Nagy L.G."/>
            <person name="Floudas D."/>
            <person name="Copeland A."/>
            <person name="Barry K.W."/>
            <person name="Cichocki N."/>
            <person name="Veneault-Fourrey C."/>
            <person name="LaButti K."/>
            <person name="Lindquist E.A."/>
            <person name="Lipzen A."/>
            <person name="Lundell T."/>
            <person name="Morin E."/>
            <person name="Murat C."/>
            <person name="Sun H."/>
            <person name="Tunlid A."/>
            <person name="Henrissat B."/>
            <person name="Grigoriev I.V."/>
            <person name="Hibbett D.S."/>
            <person name="Martin F."/>
            <person name="Nordberg H.P."/>
            <person name="Cantor M.N."/>
            <person name="Hua S.X."/>
        </authorList>
    </citation>
    <scope>NUCLEOTIDE SEQUENCE [LARGE SCALE GENOMIC DNA]</scope>
    <source>
        <strain evidence="2 3">Marx 270</strain>
    </source>
</reference>
<sequence length="191" mass="21938">TCLPRNSVSIHLHKDVDILLKELKPCARHLRATLGSYTDELRILERLYYKNANQHRTALFFKRVSETRRYGQKFVALKLSEHVDRLYASFFGLTTAMGVNQKRFKGTWTHVPTGCSISFVLERVSTSCKFLEKVSELFYVHLTLAMQSGAFVQLIVLFSAICSRMSTLLSELSQVLRNSSRMCDRLLVILD</sequence>
<proteinExistence type="predicted"/>